<dbReference type="EMBL" id="BAAALT010000149">
    <property type="protein sequence ID" value="GAA1817516.1"/>
    <property type="molecule type" value="Genomic_DNA"/>
</dbReference>
<sequence>MNVPETVRRTAQSRGPGWQAWLDGLPGVVDGLARAWSLTVGDVLEGGSWALVVTVRRADGTDAVLKLAPPDGLLAGEVATLTAADGHGYARVHAYDPDRRAVLLEALGPPIPTDGPERVLDVSAATLRAAWRAPILGEPGPHKAARLIELIGTLWAELGEPCPRPLIDQSIGYARRRLDAAPTAPRVWCHGDPHPANLLAVRAPRPGAGSGYVFVDPEGFACEPAYDLGVVVRDWVGEVLAAGDPRGLLRSYCARLADATGVPAAAIWEWGFVERVSSGLYLLSLGHADEGRGFLRSAELLLAGAGTGPGPARSPR</sequence>
<dbReference type="Pfam" id="PF04655">
    <property type="entry name" value="APH_6_hur"/>
    <property type="match status" value="1"/>
</dbReference>
<accession>A0ABP4YIM7</accession>
<comment type="caution">
    <text evidence="1">The sequence shown here is derived from an EMBL/GenBank/DDBJ whole genome shotgun (WGS) entry which is preliminary data.</text>
</comment>
<reference evidence="2" key="1">
    <citation type="journal article" date="2019" name="Int. J. Syst. Evol. Microbiol.">
        <title>The Global Catalogue of Microorganisms (GCM) 10K type strain sequencing project: providing services to taxonomists for standard genome sequencing and annotation.</title>
        <authorList>
            <consortium name="The Broad Institute Genomics Platform"/>
            <consortium name="The Broad Institute Genome Sequencing Center for Infectious Disease"/>
            <person name="Wu L."/>
            <person name="Ma J."/>
        </authorList>
    </citation>
    <scope>NUCLEOTIDE SEQUENCE [LARGE SCALE GENOMIC DNA]</scope>
    <source>
        <strain evidence="2">JCM 13250</strain>
    </source>
</reference>
<dbReference type="Proteomes" id="UP001500218">
    <property type="component" value="Unassembled WGS sequence"/>
</dbReference>
<dbReference type="InterPro" id="IPR006748">
    <property type="entry name" value="NH2Glyco/OHUrea_AB-resist_kin"/>
</dbReference>
<evidence type="ECO:0000313" key="1">
    <source>
        <dbReference type="EMBL" id="GAA1817516.1"/>
    </source>
</evidence>
<evidence type="ECO:0000313" key="2">
    <source>
        <dbReference type="Proteomes" id="UP001500218"/>
    </source>
</evidence>
<dbReference type="InterPro" id="IPR011009">
    <property type="entry name" value="Kinase-like_dom_sf"/>
</dbReference>
<dbReference type="RefSeq" id="WP_344135157.1">
    <property type="nucleotide sequence ID" value="NZ_BAAALT010000149.1"/>
</dbReference>
<name>A0ABP4YIM7_9ACTN</name>
<keyword evidence="2" id="KW-1185">Reference proteome</keyword>
<organism evidence="1 2">
    <name type="scientific">Luedemannella flava</name>
    <dbReference type="NCBI Taxonomy" id="349316"/>
    <lineage>
        <taxon>Bacteria</taxon>
        <taxon>Bacillati</taxon>
        <taxon>Actinomycetota</taxon>
        <taxon>Actinomycetes</taxon>
        <taxon>Micromonosporales</taxon>
        <taxon>Micromonosporaceae</taxon>
        <taxon>Luedemannella</taxon>
    </lineage>
</organism>
<gene>
    <name evidence="1" type="ORF">GCM10009682_42930</name>
</gene>
<dbReference type="SUPFAM" id="SSF56112">
    <property type="entry name" value="Protein kinase-like (PK-like)"/>
    <property type="match status" value="1"/>
</dbReference>
<dbReference type="Gene3D" id="3.90.1200.10">
    <property type="match status" value="1"/>
</dbReference>
<protein>
    <submittedName>
        <fullName evidence="1">Aminoglycoside phosphotransferase family protein</fullName>
    </submittedName>
</protein>
<proteinExistence type="predicted"/>